<evidence type="ECO:0000313" key="2">
    <source>
        <dbReference type="EMBL" id="EWH11077.1"/>
    </source>
</evidence>
<keyword evidence="1" id="KW-1133">Transmembrane helix</keyword>
<comment type="caution">
    <text evidence="2">The sequence shown here is derived from an EMBL/GenBank/DDBJ whole genome shotgun (WGS) entry which is preliminary data.</text>
</comment>
<dbReference type="OrthoDB" id="6315057at2"/>
<dbReference type="RefSeq" id="WP_035013746.1">
    <property type="nucleotide sequence ID" value="NZ_ARZY01000007.1"/>
</dbReference>
<protein>
    <recommendedName>
        <fullName evidence="4">Iron uptake protein</fullName>
    </recommendedName>
</protein>
<evidence type="ECO:0000313" key="3">
    <source>
        <dbReference type="Proteomes" id="UP000019276"/>
    </source>
</evidence>
<evidence type="ECO:0008006" key="4">
    <source>
        <dbReference type="Google" id="ProtNLM"/>
    </source>
</evidence>
<reference evidence="2 3" key="1">
    <citation type="journal article" date="2014" name="Genome Announc.">
        <title>Draft Genome Sequence of the Agar-Degrading Bacterium Catenovulum sp. Strain DS-2, Isolated from Intestines of Haliotis diversicolor.</title>
        <authorList>
            <person name="Shan D."/>
            <person name="Li X."/>
            <person name="Gu Z."/>
            <person name="Wei G."/>
            <person name="Gao Z."/>
            <person name="Shao Z."/>
        </authorList>
    </citation>
    <scope>NUCLEOTIDE SEQUENCE [LARGE SCALE GENOMIC DNA]</scope>
    <source>
        <strain evidence="2 3">DS-2</strain>
    </source>
</reference>
<name>W7QQ38_9ALTE</name>
<dbReference type="EMBL" id="ARZY01000007">
    <property type="protein sequence ID" value="EWH11077.1"/>
    <property type="molecule type" value="Genomic_DNA"/>
</dbReference>
<accession>W7QQ38</accession>
<proteinExistence type="predicted"/>
<dbReference type="Proteomes" id="UP000019276">
    <property type="component" value="Unassembled WGS sequence"/>
</dbReference>
<keyword evidence="1" id="KW-0472">Membrane</keyword>
<dbReference type="eggNOG" id="ENOG5033KCT">
    <property type="taxonomic scope" value="Bacteria"/>
</dbReference>
<feature type="transmembrane region" description="Helical" evidence="1">
    <location>
        <begin position="48"/>
        <end position="67"/>
    </location>
</feature>
<gene>
    <name evidence="2" type="ORF">DS2_05895</name>
</gene>
<dbReference type="AlphaFoldDB" id="W7QQ38"/>
<feature type="transmembrane region" description="Helical" evidence="1">
    <location>
        <begin position="73"/>
        <end position="97"/>
    </location>
</feature>
<keyword evidence="1" id="KW-0812">Transmembrane</keyword>
<keyword evidence="3" id="KW-1185">Reference proteome</keyword>
<evidence type="ECO:0000256" key="1">
    <source>
        <dbReference type="SAM" id="Phobius"/>
    </source>
</evidence>
<sequence>MSLLYLQSTKLDITLRIITAFIGGFITANLLASLIAYYLPSTNTVDNIVAGMMLGFIIWTVVTIYTFATKSAIQAFLCITAVCVISCGWMSYLGLVFKS</sequence>
<organism evidence="2 3">
    <name type="scientific">Catenovulum agarivorans DS-2</name>
    <dbReference type="NCBI Taxonomy" id="1328313"/>
    <lineage>
        <taxon>Bacteria</taxon>
        <taxon>Pseudomonadati</taxon>
        <taxon>Pseudomonadota</taxon>
        <taxon>Gammaproteobacteria</taxon>
        <taxon>Alteromonadales</taxon>
        <taxon>Alteromonadaceae</taxon>
        <taxon>Catenovulum</taxon>
    </lineage>
</organism>
<feature type="transmembrane region" description="Helical" evidence="1">
    <location>
        <begin position="13"/>
        <end position="39"/>
    </location>
</feature>
<dbReference type="STRING" id="1328313.DS2_05895"/>